<evidence type="ECO:0000313" key="2">
    <source>
        <dbReference type="Proteomes" id="UP000584374"/>
    </source>
</evidence>
<dbReference type="EMBL" id="JACHIW010000001">
    <property type="protein sequence ID" value="MBB5154251.1"/>
    <property type="molecule type" value="Genomic_DNA"/>
</dbReference>
<keyword evidence="2" id="KW-1185">Reference proteome</keyword>
<name>A0A840Q3Q6_9PSEU</name>
<dbReference type="Proteomes" id="UP000584374">
    <property type="component" value="Unassembled WGS sequence"/>
</dbReference>
<reference evidence="1 2" key="1">
    <citation type="submission" date="2020-08" db="EMBL/GenBank/DDBJ databases">
        <title>Sequencing the genomes of 1000 actinobacteria strains.</title>
        <authorList>
            <person name="Klenk H.-P."/>
        </authorList>
    </citation>
    <scope>NUCLEOTIDE SEQUENCE [LARGE SCALE GENOMIC DNA]</scope>
    <source>
        <strain evidence="1 2">DSM 45584</strain>
    </source>
</reference>
<comment type="caution">
    <text evidence="1">The sequence shown here is derived from an EMBL/GenBank/DDBJ whole genome shotgun (WGS) entry which is preliminary data.</text>
</comment>
<protein>
    <submittedName>
        <fullName evidence="1">Uncharacterized protein</fullName>
    </submittedName>
</protein>
<gene>
    <name evidence="1" type="ORF">BJ970_001785</name>
</gene>
<evidence type="ECO:0000313" key="1">
    <source>
        <dbReference type="EMBL" id="MBB5154251.1"/>
    </source>
</evidence>
<proteinExistence type="predicted"/>
<sequence length="102" mass="11452">MRIAKWTPTKLIPGWRRARALRCAQVLDEVVNSQVGLLPQLPVELRRRCADQLAELVLLAQSYRHFAAGWISRQELELRGAVTLGRLADAEYVSSVQLGDGE</sequence>
<accession>A0A840Q3Q6</accession>
<dbReference type="AlphaFoldDB" id="A0A840Q3Q6"/>
<organism evidence="1 2">
    <name type="scientific">Saccharopolyspora phatthalungensis</name>
    <dbReference type="NCBI Taxonomy" id="664693"/>
    <lineage>
        <taxon>Bacteria</taxon>
        <taxon>Bacillati</taxon>
        <taxon>Actinomycetota</taxon>
        <taxon>Actinomycetes</taxon>
        <taxon>Pseudonocardiales</taxon>
        <taxon>Pseudonocardiaceae</taxon>
        <taxon>Saccharopolyspora</taxon>
    </lineage>
</organism>
<dbReference type="RefSeq" id="WP_184725787.1">
    <property type="nucleotide sequence ID" value="NZ_JACHIW010000001.1"/>
</dbReference>